<dbReference type="InterPro" id="IPR036188">
    <property type="entry name" value="FAD/NAD-bd_sf"/>
</dbReference>
<dbReference type="EC" id="1.4.3.19" evidence="5"/>
<dbReference type="GO" id="GO:0050660">
    <property type="term" value="F:flavin adenine dinucleotide binding"/>
    <property type="evidence" value="ECO:0007669"/>
    <property type="project" value="InterPro"/>
</dbReference>
<evidence type="ECO:0000256" key="1">
    <source>
        <dbReference type="ARBA" id="ARBA00004948"/>
    </source>
</evidence>
<reference evidence="5" key="1">
    <citation type="submission" date="2020-02" db="EMBL/GenBank/DDBJ databases">
        <authorList>
            <person name="Meier V. D."/>
        </authorList>
    </citation>
    <scope>NUCLEOTIDE SEQUENCE</scope>
    <source>
        <strain evidence="5">AVDCRST_MAG68</strain>
    </source>
</reference>
<dbReference type="UniPathway" id="UPA00060"/>
<evidence type="ECO:0000259" key="4">
    <source>
        <dbReference type="Pfam" id="PF01266"/>
    </source>
</evidence>
<dbReference type="NCBIfam" id="TIGR02352">
    <property type="entry name" value="thiamin_ThiO"/>
    <property type="match status" value="1"/>
</dbReference>
<dbReference type="GO" id="GO:0043799">
    <property type="term" value="F:glycine oxidase activity"/>
    <property type="evidence" value="ECO:0007669"/>
    <property type="project" value="UniProtKB-EC"/>
</dbReference>
<dbReference type="SUPFAM" id="SSF54373">
    <property type="entry name" value="FAD-linked reductases, C-terminal domain"/>
    <property type="match status" value="1"/>
</dbReference>
<dbReference type="Gene3D" id="3.50.50.60">
    <property type="entry name" value="FAD/NAD(P)-binding domain"/>
    <property type="match status" value="1"/>
</dbReference>
<organism evidence="5">
    <name type="scientific">uncultured Gemmatimonadota bacterium</name>
    <dbReference type="NCBI Taxonomy" id="203437"/>
    <lineage>
        <taxon>Bacteria</taxon>
        <taxon>Pseudomonadati</taxon>
        <taxon>Gemmatimonadota</taxon>
        <taxon>environmental samples</taxon>
    </lineage>
</organism>
<dbReference type="InterPro" id="IPR012727">
    <property type="entry name" value="Gly_oxidase_ThiO"/>
</dbReference>
<keyword evidence="2" id="KW-0784">Thiamine biosynthesis</keyword>
<dbReference type="SUPFAM" id="SSF51905">
    <property type="entry name" value="FAD/NAD(P)-binding domain"/>
    <property type="match status" value="1"/>
</dbReference>
<evidence type="ECO:0000313" key="5">
    <source>
        <dbReference type="EMBL" id="CAA9369160.1"/>
    </source>
</evidence>
<feature type="domain" description="FAD dependent oxidoreductase" evidence="4">
    <location>
        <begin position="6"/>
        <end position="349"/>
    </location>
</feature>
<dbReference type="InterPro" id="IPR006076">
    <property type="entry name" value="FAD-dep_OxRdtase"/>
</dbReference>
<dbReference type="PANTHER" id="PTHR13847">
    <property type="entry name" value="SARCOSINE DEHYDROGENASE-RELATED"/>
    <property type="match status" value="1"/>
</dbReference>
<dbReference type="Pfam" id="PF01266">
    <property type="entry name" value="DAO"/>
    <property type="match status" value="1"/>
</dbReference>
<evidence type="ECO:0000256" key="2">
    <source>
        <dbReference type="ARBA" id="ARBA00022977"/>
    </source>
</evidence>
<evidence type="ECO:0000256" key="3">
    <source>
        <dbReference type="ARBA" id="ARBA00023002"/>
    </source>
</evidence>
<dbReference type="EMBL" id="CADCTW010000236">
    <property type="protein sequence ID" value="CAA9369160.1"/>
    <property type="molecule type" value="Genomic_DNA"/>
</dbReference>
<accession>A0A6J4MUH0</accession>
<keyword evidence="3 5" id="KW-0560">Oxidoreductase</keyword>
<proteinExistence type="predicted"/>
<dbReference type="AlphaFoldDB" id="A0A6J4MUH0"/>
<comment type="pathway">
    <text evidence="1">Cofactor biosynthesis; thiamine diphosphate biosynthesis.</text>
</comment>
<sequence length="369" mass="38515">MSAVADVVVVGGGVIGCAIARRAAQGGLRVVVAERATPGMEASFAAAGMLSPLAEADQPGPFLDLLLRARSLYPEFAAALREETGVDVGYGDAGTLYLALREEDEAELEHRFAWQSAAGLGVERLDEAQVREMEPAASPATRWALRFPGDHQADNRALGRALWGAAARAGAEFRLGADVVALLHEGGRAAGVVLAGGERIRAGAVVLAAGSWAGRMEGLPRPVPVEPVHGQIAALESIPPLFRHVVDSPRCYLVPRSEGRILAGATVERLGFRKAVTPRGLVGLLEGALEIAPSLADAAIVETWAGLRPGTPDGFPILGPDPDIPNLHYATGHFRNGILLTPLTAELVAGVLLGHPPDASLAPFGIQRF</sequence>
<dbReference type="GO" id="GO:0005737">
    <property type="term" value="C:cytoplasm"/>
    <property type="evidence" value="ECO:0007669"/>
    <property type="project" value="TreeGrafter"/>
</dbReference>
<dbReference type="PANTHER" id="PTHR13847:SF289">
    <property type="entry name" value="GLYCINE OXIDASE"/>
    <property type="match status" value="1"/>
</dbReference>
<protein>
    <submittedName>
        <fullName evidence="5">Glycine oxidase ThiO</fullName>
        <ecNumber evidence="5">1.4.3.19</ecNumber>
    </submittedName>
</protein>
<dbReference type="Gene3D" id="3.30.9.10">
    <property type="entry name" value="D-Amino Acid Oxidase, subunit A, domain 2"/>
    <property type="match status" value="1"/>
</dbReference>
<dbReference type="GO" id="GO:0009228">
    <property type="term" value="P:thiamine biosynthetic process"/>
    <property type="evidence" value="ECO:0007669"/>
    <property type="project" value="UniProtKB-KW"/>
</dbReference>
<gene>
    <name evidence="5" type="ORF">AVDCRST_MAG68-5310</name>
</gene>
<dbReference type="GO" id="GO:0009229">
    <property type="term" value="P:thiamine diphosphate biosynthetic process"/>
    <property type="evidence" value="ECO:0007669"/>
    <property type="project" value="UniProtKB-UniPathway"/>
</dbReference>
<name>A0A6J4MUH0_9BACT</name>